<dbReference type="Gene3D" id="1.20.1510.10">
    <property type="entry name" value="Cation efflux protein transmembrane domain"/>
    <property type="match status" value="1"/>
</dbReference>
<evidence type="ECO:0000256" key="4">
    <source>
        <dbReference type="ARBA" id="ARBA00022692"/>
    </source>
</evidence>
<protein>
    <submittedName>
        <fullName evidence="10">Cation diffusion facilitator family transporter</fullName>
    </submittedName>
</protein>
<dbReference type="InterPro" id="IPR050291">
    <property type="entry name" value="CDF_Transporter"/>
</dbReference>
<evidence type="ECO:0000313" key="11">
    <source>
        <dbReference type="Proteomes" id="UP000006190"/>
    </source>
</evidence>
<feature type="domain" description="Cation efflux protein cytoplasmic" evidence="9">
    <location>
        <begin position="212"/>
        <end position="287"/>
    </location>
</feature>
<dbReference type="AlphaFoldDB" id="H3NII5"/>
<evidence type="ECO:0000259" key="9">
    <source>
        <dbReference type="Pfam" id="PF16916"/>
    </source>
</evidence>
<dbReference type="SUPFAM" id="SSF161111">
    <property type="entry name" value="Cation efflux protein transmembrane domain-like"/>
    <property type="match status" value="1"/>
</dbReference>
<dbReference type="RefSeq" id="WP_006308701.1">
    <property type="nucleotide sequence ID" value="NZ_JH601133.1"/>
</dbReference>
<evidence type="ECO:0000256" key="5">
    <source>
        <dbReference type="ARBA" id="ARBA00022989"/>
    </source>
</evidence>
<comment type="similarity">
    <text evidence="2">Belongs to the cation diffusion facilitator (CDF) transporter (TC 2.A.4) family.</text>
</comment>
<proteinExistence type="inferred from homology"/>
<dbReference type="Proteomes" id="UP000006190">
    <property type="component" value="Unassembled WGS sequence"/>
</dbReference>
<dbReference type="GO" id="GO:0008324">
    <property type="term" value="F:monoatomic cation transmembrane transporter activity"/>
    <property type="evidence" value="ECO:0007669"/>
    <property type="project" value="InterPro"/>
</dbReference>
<dbReference type="InterPro" id="IPR002524">
    <property type="entry name" value="Cation_efflux"/>
</dbReference>
<feature type="transmembrane region" description="Helical" evidence="7">
    <location>
        <begin position="44"/>
        <end position="64"/>
    </location>
</feature>
<feature type="transmembrane region" description="Helical" evidence="7">
    <location>
        <begin position="85"/>
        <end position="107"/>
    </location>
</feature>
<name>H3NII5_9LACT</name>
<gene>
    <name evidence="10" type="ORF">HMPREF9708_00674</name>
</gene>
<feature type="transmembrane region" description="Helical" evidence="7">
    <location>
        <begin position="18"/>
        <end position="38"/>
    </location>
</feature>
<dbReference type="Gene3D" id="3.30.70.1350">
    <property type="entry name" value="Cation efflux protein, cytoplasmic domain"/>
    <property type="match status" value="1"/>
</dbReference>
<keyword evidence="6 7" id="KW-0472">Membrane</keyword>
<dbReference type="InterPro" id="IPR058533">
    <property type="entry name" value="Cation_efflux_TM"/>
</dbReference>
<comment type="caution">
    <text evidence="10">The sequence shown here is derived from an EMBL/GenBank/DDBJ whole genome shotgun (WGS) entry which is preliminary data.</text>
</comment>
<sequence>MNDDQAYQLASRGAHLGMILYLLLAISKLTVGTLYQAGSVQADGLNNFSDIIASLAVFLGLKLANRPADYNHPFGHEKYETLSSFIVSILMILIGLRVSSTSIQAIIHPNPATFSPLILVVTFTSVILLYLGQAYLKQLANKTQSIGLKATSRDMRNDLLISAATILGTLASRLGYPRMDGIISLLVGLIILYSAYQILSEATFTLSDGFDPDLLASYRQSILNHPKVADIPAIRARTSTHHIFLDVTIALDPQMSVENSHIVTEEVEYILAMKHHLQDVDIHVEPYHGSSKNSDPAN</sequence>
<evidence type="ECO:0000256" key="7">
    <source>
        <dbReference type="SAM" id="Phobius"/>
    </source>
</evidence>
<organism evidence="10 11">
    <name type="scientific">Facklamia languida CCUG 37842</name>
    <dbReference type="NCBI Taxonomy" id="883113"/>
    <lineage>
        <taxon>Bacteria</taxon>
        <taxon>Bacillati</taxon>
        <taxon>Bacillota</taxon>
        <taxon>Bacilli</taxon>
        <taxon>Lactobacillales</taxon>
        <taxon>Aerococcaceae</taxon>
        <taxon>Facklamia</taxon>
    </lineage>
</organism>
<evidence type="ECO:0000259" key="8">
    <source>
        <dbReference type="Pfam" id="PF01545"/>
    </source>
</evidence>
<dbReference type="PATRIC" id="fig|883113.3.peg.675"/>
<accession>H3NII5</accession>
<evidence type="ECO:0000256" key="1">
    <source>
        <dbReference type="ARBA" id="ARBA00004141"/>
    </source>
</evidence>
<dbReference type="Pfam" id="PF01545">
    <property type="entry name" value="Cation_efflux"/>
    <property type="match status" value="1"/>
</dbReference>
<dbReference type="NCBIfam" id="TIGR01297">
    <property type="entry name" value="CDF"/>
    <property type="match status" value="1"/>
</dbReference>
<dbReference type="STRING" id="883113.HMPREF9708_00674"/>
<dbReference type="GO" id="GO:0016020">
    <property type="term" value="C:membrane"/>
    <property type="evidence" value="ECO:0007669"/>
    <property type="project" value="UniProtKB-SubCell"/>
</dbReference>
<evidence type="ECO:0000256" key="3">
    <source>
        <dbReference type="ARBA" id="ARBA00022448"/>
    </source>
</evidence>
<dbReference type="FunFam" id="1.20.1510.10:FF:000006">
    <property type="entry name" value="Divalent cation efflux transporter"/>
    <property type="match status" value="1"/>
</dbReference>
<dbReference type="HOGENOM" id="CLU_013430_3_5_9"/>
<dbReference type="PANTHER" id="PTHR43840:SF50">
    <property type="entry name" value="MANGANESE EFFLUX SYSTEM PROTEIN MNES"/>
    <property type="match status" value="1"/>
</dbReference>
<dbReference type="eggNOG" id="COG0053">
    <property type="taxonomic scope" value="Bacteria"/>
</dbReference>
<feature type="transmembrane region" description="Helical" evidence="7">
    <location>
        <begin position="113"/>
        <end position="136"/>
    </location>
</feature>
<dbReference type="SUPFAM" id="SSF160240">
    <property type="entry name" value="Cation efflux protein cytoplasmic domain-like"/>
    <property type="match status" value="1"/>
</dbReference>
<evidence type="ECO:0000256" key="6">
    <source>
        <dbReference type="ARBA" id="ARBA00023136"/>
    </source>
</evidence>
<reference evidence="10 11" key="1">
    <citation type="submission" date="2012-01" db="EMBL/GenBank/DDBJ databases">
        <title>The Genome Sequence of Facklamia languida CCUG 37842.</title>
        <authorList>
            <consortium name="The Broad Institute Genome Sequencing Platform"/>
            <person name="Earl A."/>
            <person name="Ward D."/>
            <person name="Feldgarden M."/>
            <person name="Gevers D."/>
            <person name="Huys G."/>
            <person name="Young S.K."/>
            <person name="Zeng Q."/>
            <person name="Gargeya S."/>
            <person name="Fitzgerald M."/>
            <person name="Haas B."/>
            <person name="Abouelleil A."/>
            <person name="Alvarado L."/>
            <person name="Arachchi H.M."/>
            <person name="Berlin A."/>
            <person name="Chapman S.B."/>
            <person name="Gearin G."/>
            <person name="Goldberg J."/>
            <person name="Griggs A."/>
            <person name="Gujja S."/>
            <person name="Hansen M."/>
            <person name="Heiman D."/>
            <person name="Howarth C."/>
            <person name="Larimer J."/>
            <person name="Lui A."/>
            <person name="MacDonald P.J.P."/>
            <person name="McCowen C."/>
            <person name="Montmayeur A."/>
            <person name="Murphy C."/>
            <person name="Neiman D."/>
            <person name="Pearson M."/>
            <person name="Priest M."/>
            <person name="Roberts A."/>
            <person name="Saif S."/>
            <person name="Shea T."/>
            <person name="Sisk P."/>
            <person name="Stolte C."/>
            <person name="Sykes S."/>
            <person name="Wortman J."/>
            <person name="Nusbaum C."/>
            <person name="Birren B."/>
        </authorList>
    </citation>
    <scope>NUCLEOTIDE SEQUENCE [LARGE SCALE GENOMIC DNA]</scope>
    <source>
        <strain evidence="10 11">CCUG 37842</strain>
    </source>
</reference>
<dbReference type="EMBL" id="AGEG01000006">
    <property type="protein sequence ID" value="EHR37495.1"/>
    <property type="molecule type" value="Genomic_DNA"/>
</dbReference>
<keyword evidence="11" id="KW-1185">Reference proteome</keyword>
<dbReference type="InterPro" id="IPR027469">
    <property type="entry name" value="Cation_efflux_TMD_sf"/>
</dbReference>
<feature type="transmembrane region" description="Helical" evidence="7">
    <location>
        <begin position="182"/>
        <end position="199"/>
    </location>
</feature>
<comment type="subcellular location">
    <subcellularLocation>
        <location evidence="1">Membrane</location>
        <topology evidence="1">Multi-pass membrane protein</topology>
    </subcellularLocation>
</comment>
<feature type="domain" description="Cation efflux protein transmembrane" evidence="8">
    <location>
        <begin position="16"/>
        <end position="206"/>
    </location>
</feature>
<keyword evidence="5 7" id="KW-1133">Transmembrane helix</keyword>
<dbReference type="PANTHER" id="PTHR43840">
    <property type="entry name" value="MITOCHONDRIAL METAL TRANSPORTER 1-RELATED"/>
    <property type="match status" value="1"/>
</dbReference>
<keyword evidence="3" id="KW-0813">Transport</keyword>
<dbReference type="OrthoDB" id="9806522at2"/>
<dbReference type="InterPro" id="IPR036837">
    <property type="entry name" value="Cation_efflux_CTD_sf"/>
</dbReference>
<evidence type="ECO:0000256" key="2">
    <source>
        <dbReference type="ARBA" id="ARBA00008114"/>
    </source>
</evidence>
<dbReference type="Pfam" id="PF16916">
    <property type="entry name" value="ZT_dimer"/>
    <property type="match status" value="1"/>
</dbReference>
<keyword evidence="4 7" id="KW-0812">Transmembrane</keyword>
<evidence type="ECO:0000313" key="10">
    <source>
        <dbReference type="EMBL" id="EHR37495.1"/>
    </source>
</evidence>
<dbReference type="InterPro" id="IPR027470">
    <property type="entry name" value="Cation_efflux_CTD"/>
</dbReference>